<gene>
    <name evidence="3" type="ORF">CEE60_10710</name>
</gene>
<reference evidence="3 4" key="1">
    <citation type="submission" date="2017-06" db="EMBL/GenBank/DDBJ databases">
        <authorList>
            <person name="Kim H.J."/>
            <person name="Triplett B.A."/>
        </authorList>
    </citation>
    <scope>NUCLEOTIDE SEQUENCE [LARGE SCALE GENOMIC DNA]</scope>
    <source>
        <strain evidence="3 4">13146</strain>
    </source>
</reference>
<accession>A0A246HN36</accession>
<evidence type="ECO:0000313" key="4">
    <source>
        <dbReference type="Proteomes" id="UP000198157"/>
    </source>
</evidence>
<feature type="transmembrane region" description="Helical" evidence="2">
    <location>
        <begin position="21"/>
        <end position="41"/>
    </location>
</feature>
<evidence type="ECO:0000313" key="3">
    <source>
        <dbReference type="EMBL" id="OWQ54110.1"/>
    </source>
</evidence>
<keyword evidence="2" id="KW-0472">Membrane</keyword>
<dbReference type="InterPro" id="IPR007251">
    <property type="entry name" value="Iron_permease_Fet4"/>
</dbReference>
<dbReference type="AlphaFoldDB" id="A0A246HN36"/>
<dbReference type="GO" id="GO:0055085">
    <property type="term" value="P:transmembrane transport"/>
    <property type="evidence" value="ECO:0007669"/>
    <property type="project" value="InterPro"/>
</dbReference>
<name>A0A246HN36_STEMA</name>
<dbReference type="Pfam" id="PF04120">
    <property type="entry name" value="Iron_permease"/>
    <property type="match status" value="1"/>
</dbReference>
<comment type="caution">
    <text evidence="3">The sequence shown here is derived from an EMBL/GenBank/DDBJ whole genome shotgun (WGS) entry which is preliminary data.</text>
</comment>
<proteinExistence type="predicted"/>
<protein>
    <recommendedName>
        <fullName evidence="5">Low affinity iron permease family protein</fullName>
    </recommendedName>
</protein>
<evidence type="ECO:0000256" key="1">
    <source>
        <dbReference type="SAM" id="Coils"/>
    </source>
</evidence>
<feature type="coiled-coil region" evidence="1">
    <location>
        <begin position="81"/>
        <end position="126"/>
    </location>
</feature>
<keyword evidence="2" id="KW-1133">Transmembrane helix</keyword>
<dbReference type="OrthoDB" id="119761at2"/>
<evidence type="ECO:0008006" key="5">
    <source>
        <dbReference type="Google" id="ProtNLM"/>
    </source>
</evidence>
<keyword evidence="2" id="KW-0812">Transmembrane</keyword>
<evidence type="ECO:0000256" key="2">
    <source>
        <dbReference type="SAM" id="Phobius"/>
    </source>
</evidence>
<organism evidence="3 4">
    <name type="scientific">Stenotrophomonas maltophilia</name>
    <name type="common">Pseudomonas maltophilia</name>
    <name type="synonym">Xanthomonas maltophilia</name>
    <dbReference type="NCBI Taxonomy" id="40324"/>
    <lineage>
        <taxon>Bacteria</taxon>
        <taxon>Pseudomonadati</taxon>
        <taxon>Pseudomonadota</taxon>
        <taxon>Gammaproteobacteria</taxon>
        <taxon>Lysobacterales</taxon>
        <taxon>Lysobacteraceae</taxon>
        <taxon>Stenotrophomonas</taxon>
        <taxon>Stenotrophomonas maltophilia group</taxon>
    </lineage>
</organism>
<dbReference type="Proteomes" id="UP000198157">
    <property type="component" value="Unassembled WGS sequence"/>
</dbReference>
<keyword evidence="1" id="KW-0175">Coiled coil</keyword>
<feature type="transmembrane region" description="Helical" evidence="2">
    <location>
        <begin position="47"/>
        <end position="66"/>
    </location>
</feature>
<sequence>MKLRSLFNLVAKKASYAAGTPWTFLAAVTIVVVWALSGPIFRFNDTWQLVINTGTTIITFLMVFLIQHSQNADTAAIQIKLDELIRASKDANNELLDLEELDEERLEEIRREYERMAREAGNALDRARRCHGDGRADDP</sequence>
<dbReference type="EMBL" id="NIVS01000020">
    <property type="protein sequence ID" value="OWQ54110.1"/>
    <property type="molecule type" value="Genomic_DNA"/>
</dbReference>